<dbReference type="Proteomes" id="UP000613030">
    <property type="component" value="Unassembled WGS sequence"/>
</dbReference>
<evidence type="ECO:0000313" key="2">
    <source>
        <dbReference type="EMBL" id="MBL0745754.1"/>
    </source>
</evidence>
<organism evidence="2 3">
    <name type="scientific">Chryseolinea lacunae</name>
    <dbReference type="NCBI Taxonomy" id="2801331"/>
    <lineage>
        <taxon>Bacteria</taxon>
        <taxon>Pseudomonadati</taxon>
        <taxon>Bacteroidota</taxon>
        <taxon>Cytophagia</taxon>
        <taxon>Cytophagales</taxon>
        <taxon>Fulvivirgaceae</taxon>
        <taxon>Chryseolinea</taxon>
    </lineage>
</organism>
<accession>A0ABS1L220</accession>
<sequence length="162" mass="18973">MMMAILYKVYPTIFFFFFFDMLLIFKKSAENVNSSSAAIVSFDLESNVTFVTFEGLLDHAMAERVTRVVIRFLRDNNCSFVVNDLSRVKSMHTKFLQMNEIRTGLKYGVEKYAIVVSEQRYKKLRIFELGRRIGDFEVRIFKSLVKANRWVLDVVTLEPNVL</sequence>
<keyword evidence="1" id="KW-1133">Transmembrane helix</keyword>
<gene>
    <name evidence="2" type="ORF">JI741_31260</name>
</gene>
<keyword evidence="1" id="KW-0812">Transmembrane</keyword>
<dbReference type="SUPFAM" id="SSF52091">
    <property type="entry name" value="SpoIIaa-like"/>
    <property type="match status" value="1"/>
</dbReference>
<evidence type="ECO:0000256" key="1">
    <source>
        <dbReference type="SAM" id="Phobius"/>
    </source>
</evidence>
<proteinExistence type="predicted"/>
<dbReference type="EMBL" id="JAERRB010000019">
    <property type="protein sequence ID" value="MBL0745754.1"/>
    <property type="molecule type" value="Genomic_DNA"/>
</dbReference>
<protein>
    <recommendedName>
        <fullName evidence="4">DUF4783 domain-containing protein</fullName>
    </recommendedName>
</protein>
<dbReference type="InterPro" id="IPR036513">
    <property type="entry name" value="STAS_dom_sf"/>
</dbReference>
<feature type="transmembrane region" description="Helical" evidence="1">
    <location>
        <begin position="6"/>
        <end position="25"/>
    </location>
</feature>
<keyword evidence="1" id="KW-0472">Membrane</keyword>
<evidence type="ECO:0000313" key="3">
    <source>
        <dbReference type="Proteomes" id="UP000613030"/>
    </source>
</evidence>
<keyword evidence="3" id="KW-1185">Reference proteome</keyword>
<name>A0ABS1L220_9BACT</name>
<dbReference type="RefSeq" id="WP_202016371.1">
    <property type="nucleotide sequence ID" value="NZ_JAERRB010000019.1"/>
</dbReference>
<comment type="caution">
    <text evidence="2">The sequence shown here is derived from an EMBL/GenBank/DDBJ whole genome shotgun (WGS) entry which is preliminary data.</text>
</comment>
<reference evidence="2 3" key="1">
    <citation type="submission" date="2021-01" db="EMBL/GenBank/DDBJ databases">
        <title>Chryseolinea sp. Jin1 Genome sequencing and assembly.</title>
        <authorList>
            <person name="Kim I."/>
        </authorList>
    </citation>
    <scope>NUCLEOTIDE SEQUENCE [LARGE SCALE GENOMIC DNA]</scope>
    <source>
        <strain evidence="2 3">Jin1</strain>
    </source>
</reference>
<evidence type="ECO:0008006" key="4">
    <source>
        <dbReference type="Google" id="ProtNLM"/>
    </source>
</evidence>